<dbReference type="InterPro" id="IPR003439">
    <property type="entry name" value="ABC_transporter-like_ATP-bd"/>
</dbReference>
<comment type="caution">
    <text evidence="11">The sequence shown here is derived from an EMBL/GenBank/DDBJ whole genome shotgun (WGS) entry which is preliminary data.</text>
</comment>
<evidence type="ECO:0000256" key="1">
    <source>
        <dbReference type="ARBA" id="ARBA00004651"/>
    </source>
</evidence>
<feature type="transmembrane region" description="Helical" evidence="8">
    <location>
        <begin position="160"/>
        <end position="180"/>
    </location>
</feature>
<evidence type="ECO:0000256" key="3">
    <source>
        <dbReference type="ARBA" id="ARBA00022741"/>
    </source>
</evidence>
<dbReference type="InterPro" id="IPR027417">
    <property type="entry name" value="P-loop_NTPase"/>
</dbReference>
<dbReference type="PANTHER" id="PTHR24221:SF590">
    <property type="entry name" value="COMPONENT LINKED WITH THE ASSEMBLY OF CYTOCHROME' TRANSPORT TRANSMEMBRANE ATP-BINDING PROTEIN ABC TRANSPORTER CYDD-RELATED"/>
    <property type="match status" value="1"/>
</dbReference>
<keyword evidence="2 8" id="KW-0812">Transmembrane</keyword>
<evidence type="ECO:0000256" key="8">
    <source>
        <dbReference type="SAM" id="Phobius"/>
    </source>
</evidence>
<gene>
    <name evidence="11" type="primary">cydD</name>
    <name evidence="11" type="ORF">ACFQWG_06225</name>
</gene>
<dbReference type="PANTHER" id="PTHR24221">
    <property type="entry name" value="ATP-BINDING CASSETTE SUB-FAMILY B"/>
    <property type="match status" value="1"/>
</dbReference>
<evidence type="ECO:0000256" key="4">
    <source>
        <dbReference type="ARBA" id="ARBA00022840"/>
    </source>
</evidence>
<comment type="subcellular location">
    <subcellularLocation>
        <location evidence="1">Cell membrane</location>
        <topology evidence="1">Multi-pass membrane protein</topology>
    </subcellularLocation>
</comment>
<evidence type="ECO:0000259" key="10">
    <source>
        <dbReference type="PROSITE" id="PS50929"/>
    </source>
</evidence>
<dbReference type="PROSITE" id="PS50929">
    <property type="entry name" value="ABC_TM1F"/>
    <property type="match status" value="1"/>
</dbReference>
<dbReference type="InterPro" id="IPR039421">
    <property type="entry name" value="Type_1_exporter"/>
</dbReference>
<dbReference type="Pfam" id="PF00005">
    <property type="entry name" value="ABC_tran"/>
    <property type="match status" value="1"/>
</dbReference>
<feature type="domain" description="ABC transmembrane type-1" evidence="10">
    <location>
        <begin position="20"/>
        <end position="302"/>
    </location>
</feature>
<evidence type="ECO:0000259" key="9">
    <source>
        <dbReference type="PROSITE" id="PS50893"/>
    </source>
</evidence>
<feature type="transmembrane region" description="Helical" evidence="8">
    <location>
        <begin position="134"/>
        <end position="154"/>
    </location>
</feature>
<keyword evidence="6 8" id="KW-0472">Membrane</keyword>
<keyword evidence="3" id="KW-0547">Nucleotide-binding</keyword>
<dbReference type="SUPFAM" id="SSF90123">
    <property type="entry name" value="ABC transporter transmembrane region"/>
    <property type="match status" value="1"/>
</dbReference>
<dbReference type="Proteomes" id="UP001596527">
    <property type="component" value="Unassembled WGS sequence"/>
</dbReference>
<sequence length="595" mass="63209">MKPFDPRLMTYARSARRYILTIAVLGLLTAVLVIVQAFLISRAASPVIEGTATLGDVRRPIAALAAIVLARGLTVGLREAWGRRAAEGTIRELRSALVEKAERLGPRWRARHGADTATLVTRGLDDLEPYFVKFLPQLVLVVTVTPLALVTILLQDFWSALISALTVPLIPVFMILIGRFTQESSEKKLLAMERLGSQLLDLMSGLPTLRALGREGAPRDHIRRLGRDNTRTTMATLRVAFLSGGVLEFLATLSVALVAVEVGMRLVYGHVGLATGLVIIMLAPEVFEPLRQVGAQFHASANGVAAAAAAFDVLEAEEPPRGSSAAPRLADADIVLDDLWVAARGAWAPAGLSAVLSPGTVTALRGPSGSGKSTTAMVLLGLEPATRGRVLVRPRAEGTPTGLADIDPASWWAGVTWVPQTPQLVPGTARSNLPGDADPATLAEAAQATGFDTVVDGLGQGWDTPVGQGGVGLSVGQRQRLALTRALLDDSRLVVLDEPTAHLDAMSEATVVRTLARLRDQGRIVIVIAHRAAVVAAADQIIDVPWRAATPQEESRWPQLSRVERLGDVSVSLPGFLDPDQAAADKAHEQGSARR</sequence>
<keyword evidence="12" id="KW-1185">Reference proteome</keyword>
<keyword evidence="5 8" id="KW-1133">Transmembrane helix</keyword>
<evidence type="ECO:0000256" key="2">
    <source>
        <dbReference type="ARBA" id="ARBA00022692"/>
    </source>
</evidence>
<feature type="domain" description="ABC transporter" evidence="9">
    <location>
        <begin position="334"/>
        <end position="571"/>
    </location>
</feature>
<dbReference type="Gene3D" id="1.20.1560.10">
    <property type="entry name" value="ABC transporter type 1, transmembrane domain"/>
    <property type="match status" value="1"/>
</dbReference>
<dbReference type="CDD" id="cd03228">
    <property type="entry name" value="ABCC_MRP_Like"/>
    <property type="match status" value="1"/>
</dbReference>
<feature type="compositionally biased region" description="Basic and acidic residues" evidence="7">
    <location>
        <begin position="583"/>
        <end position="595"/>
    </location>
</feature>
<accession>A0ABW2SL40</accession>
<dbReference type="InterPro" id="IPR011527">
    <property type="entry name" value="ABC1_TM_dom"/>
</dbReference>
<dbReference type="Gene3D" id="3.40.50.300">
    <property type="entry name" value="P-loop containing nucleotide triphosphate hydrolases"/>
    <property type="match status" value="1"/>
</dbReference>
<evidence type="ECO:0000256" key="5">
    <source>
        <dbReference type="ARBA" id="ARBA00022989"/>
    </source>
</evidence>
<protein>
    <submittedName>
        <fullName evidence="11">Thiol reductant ABC exporter subunit CydD</fullName>
    </submittedName>
</protein>
<evidence type="ECO:0000256" key="7">
    <source>
        <dbReference type="SAM" id="MobiDB-lite"/>
    </source>
</evidence>
<feature type="transmembrane region" description="Helical" evidence="8">
    <location>
        <begin position="20"/>
        <end position="41"/>
    </location>
</feature>
<evidence type="ECO:0000313" key="11">
    <source>
        <dbReference type="EMBL" id="MFC7580792.1"/>
    </source>
</evidence>
<dbReference type="NCBIfam" id="TIGR02857">
    <property type="entry name" value="CydD"/>
    <property type="match status" value="1"/>
</dbReference>
<dbReference type="InterPro" id="IPR036640">
    <property type="entry name" value="ABC1_TM_sf"/>
</dbReference>
<feature type="region of interest" description="Disordered" evidence="7">
    <location>
        <begin position="574"/>
        <end position="595"/>
    </location>
</feature>
<evidence type="ECO:0000256" key="6">
    <source>
        <dbReference type="ARBA" id="ARBA00023136"/>
    </source>
</evidence>
<dbReference type="EMBL" id="JBHTEF010000001">
    <property type="protein sequence ID" value="MFC7580792.1"/>
    <property type="molecule type" value="Genomic_DNA"/>
</dbReference>
<evidence type="ECO:0000313" key="12">
    <source>
        <dbReference type="Proteomes" id="UP001596527"/>
    </source>
</evidence>
<dbReference type="CDD" id="cd18584">
    <property type="entry name" value="ABC_6TM_AarD_CydD"/>
    <property type="match status" value="1"/>
</dbReference>
<dbReference type="InterPro" id="IPR014216">
    <property type="entry name" value="ABC_transptr_CydD"/>
</dbReference>
<dbReference type="RefSeq" id="WP_380973227.1">
    <property type="nucleotide sequence ID" value="NZ_JBHTEF010000001.1"/>
</dbReference>
<dbReference type="Pfam" id="PF00664">
    <property type="entry name" value="ABC_membrane"/>
    <property type="match status" value="1"/>
</dbReference>
<feature type="transmembrane region" description="Helical" evidence="8">
    <location>
        <begin position="61"/>
        <end position="81"/>
    </location>
</feature>
<dbReference type="SMART" id="SM00382">
    <property type="entry name" value="AAA"/>
    <property type="match status" value="1"/>
</dbReference>
<reference evidence="12" key="1">
    <citation type="journal article" date="2019" name="Int. J. Syst. Evol. Microbiol.">
        <title>The Global Catalogue of Microorganisms (GCM) 10K type strain sequencing project: providing services to taxonomists for standard genome sequencing and annotation.</title>
        <authorList>
            <consortium name="The Broad Institute Genomics Platform"/>
            <consortium name="The Broad Institute Genome Sequencing Center for Infectious Disease"/>
            <person name="Wu L."/>
            <person name="Ma J."/>
        </authorList>
    </citation>
    <scope>NUCLEOTIDE SEQUENCE [LARGE SCALE GENOMIC DNA]</scope>
    <source>
        <strain evidence="12">CCUG 56698</strain>
    </source>
</reference>
<organism evidence="11 12">
    <name type="scientific">Schaalia naturae</name>
    <dbReference type="NCBI Taxonomy" id="635203"/>
    <lineage>
        <taxon>Bacteria</taxon>
        <taxon>Bacillati</taxon>
        <taxon>Actinomycetota</taxon>
        <taxon>Actinomycetes</taxon>
        <taxon>Actinomycetales</taxon>
        <taxon>Actinomycetaceae</taxon>
        <taxon>Schaalia</taxon>
    </lineage>
</organism>
<dbReference type="SUPFAM" id="SSF52540">
    <property type="entry name" value="P-loop containing nucleoside triphosphate hydrolases"/>
    <property type="match status" value="1"/>
</dbReference>
<name>A0ABW2SL40_9ACTO</name>
<dbReference type="InterPro" id="IPR003593">
    <property type="entry name" value="AAA+_ATPase"/>
</dbReference>
<keyword evidence="4" id="KW-0067">ATP-binding</keyword>
<feature type="transmembrane region" description="Helical" evidence="8">
    <location>
        <begin position="239"/>
        <end position="260"/>
    </location>
</feature>
<dbReference type="PROSITE" id="PS50893">
    <property type="entry name" value="ABC_TRANSPORTER_2"/>
    <property type="match status" value="1"/>
</dbReference>
<proteinExistence type="predicted"/>